<evidence type="ECO:0000313" key="2">
    <source>
        <dbReference type="Proteomes" id="UP001056093"/>
    </source>
</evidence>
<name>A0ABY5C0K0_9LACO</name>
<protein>
    <submittedName>
        <fullName evidence="1">Uncharacterized protein</fullName>
    </submittedName>
</protein>
<dbReference type="RefSeq" id="WP_252774075.1">
    <property type="nucleotide sequence ID" value="NZ_CP097122.1"/>
</dbReference>
<evidence type="ECO:0000313" key="1">
    <source>
        <dbReference type="EMBL" id="USS92289.1"/>
    </source>
</evidence>
<sequence>MADGLQAIDDVAKPELQIDYQPVSPDEVKIAVVALQEKGWGTKKRFREIAHTDSLSLRRQEKFVTEEINRGLMAIRAAQIKRELQQALDRALRAIDGVAQPQLIKEFQAVAATDRQRAIDAVAAAGQQKKQLFKKVVHVEPDSLNQQINFVDQLVKKAMISLQQAQTNRELVSIMVNAFKEINAVANPAKLIDYQPVSPNDVRHALAVLQQIGQEKSEFFNQIIGIDQRSLAKQQAELERVISNGIVQLKQAETNREFEQSFQGICQSIRAVAKPTIRRELQKVTAAEKTQSVAFLEQAAQRQRDSFKKIAHVDQKSLDQQLSVLDEVLKVGTQLINQAKTKGDFAKASEQALTAVRAVAKPVVEFDYQEVNVQAVSQAYSKLLDIVSAKQKKFKQILHADPMSLVKQMQLLDTIMKATTIELNQSMIQKDIRNAYNKGAKALNLVAVPKILNQYQPVTSEECLLGQRTLQNACTEKKADFAAINHVDQERLEAQKLVLDSVLATGLQELQQAKTNASFRKTLATNLDRIQRVKKPSIQKDYQLVTDMNRYLAQQAINYAGQAKKQAIFAVKHGEQKSVQRQVEAVQKTVAQTQLAIIRAAVQGEVERAVKTGFELLAKVAGPVLEFDYQPVTLADRNQAFLVLNQAANNKKATFTAIDHVDPVNLSLQVSLIEKNRTNGQELLLGAKNKKDLRQKLATTLMHFDQVADPLKTIGYRQVEVSDQADAKNQLKIAAENQKQKFAALVGVDPESLAQQQALANHRVDQSRTDGELKTACQQGLAAIRQIAPPHVLEELQPASITDKKLAKDYLNQIVAKCQQSFRQINHVDQTSLTQQLQLLNQASEQGKKSIDEATTKGALNQVLSHAEQAITRISQPGLHPLFQPVSQDEKAAFDDILVHQATLKKDQFTAIVHVDQESFSQQQQAIDQALAQAKDLVAEAKTKFDLNRAFVTGLQGIQDVAQSVIQVEFRPVVKADRKQALAIVNQAFLKKQKYFVGLQMWFLIVTRAKWRL</sequence>
<gene>
    <name evidence="1" type="ORF">M3M36_01345</name>
</gene>
<dbReference type="EMBL" id="CP097122">
    <property type="protein sequence ID" value="USS92289.1"/>
    <property type="molecule type" value="Genomic_DNA"/>
</dbReference>
<reference evidence="1" key="1">
    <citation type="submission" date="2022-05" db="EMBL/GenBank/DDBJ databases">
        <authorList>
            <person name="Oliphant S.A."/>
            <person name="Watson-Haigh N.S."/>
            <person name="Sumby K.M."/>
            <person name="Gardner J.M."/>
            <person name="Jiranek V."/>
        </authorList>
    </citation>
    <scope>NUCLEOTIDE SEQUENCE</scope>
    <source>
        <strain evidence="1">KI3_B9</strain>
    </source>
</reference>
<dbReference type="Proteomes" id="UP001056093">
    <property type="component" value="Chromosome"/>
</dbReference>
<keyword evidence="2" id="KW-1185">Reference proteome</keyword>
<accession>A0ABY5C0K0</accession>
<proteinExistence type="predicted"/>
<organism evidence="1 2">
    <name type="scientific">Fructobacillus americanaquae</name>
    <dbReference type="NCBI Taxonomy" id="2940302"/>
    <lineage>
        <taxon>Bacteria</taxon>
        <taxon>Bacillati</taxon>
        <taxon>Bacillota</taxon>
        <taxon>Bacilli</taxon>
        <taxon>Lactobacillales</taxon>
        <taxon>Lactobacillaceae</taxon>
        <taxon>Fructobacillus</taxon>
    </lineage>
</organism>